<reference evidence="1 2" key="1">
    <citation type="submission" date="2024-05" db="EMBL/GenBank/DDBJ databases">
        <title>The nuclear and mitochondrial genome assemblies of Tetragonisca angustula (Apidae: Meliponini), a tiny yet remarkable pollinator in the Neotropics.</title>
        <authorList>
            <person name="Ferrari R."/>
            <person name="Ricardo P.C."/>
            <person name="Dias F.C."/>
            <person name="Araujo N.S."/>
            <person name="Soares D.O."/>
            <person name="Zhou Q.-S."/>
            <person name="Zhu C.-D."/>
            <person name="Coutinho L."/>
            <person name="Airas M.C."/>
            <person name="Batista T.M."/>
        </authorList>
    </citation>
    <scope>NUCLEOTIDE SEQUENCE [LARGE SCALE GENOMIC DNA]</scope>
    <source>
        <strain evidence="1">ASF017062</strain>
        <tissue evidence="1">Abdomen</tissue>
    </source>
</reference>
<evidence type="ECO:0000313" key="2">
    <source>
        <dbReference type="Proteomes" id="UP001432146"/>
    </source>
</evidence>
<sequence length="122" mass="14312">MSESICYKKISLHNRSEKAAVLKLNVYIKKHEKKFGKIASQKILSRKQLKLLRLIQELMKVIEKEEINKQQAFQLLRASNDAMRTTISTFQDSMKQYKDIIKTEFAKLDCLSTNRLLSINYT</sequence>
<proteinExistence type="predicted"/>
<evidence type="ECO:0000313" key="1">
    <source>
        <dbReference type="EMBL" id="KAK9299149.1"/>
    </source>
</evidence>
<comment type="caution">
    <text evidence="1">The sequence shown here is derived from an EMBL/GenBank/DDBJ whole genome shotgun (WGS) entry which is preliminary data.</text>
</comment>
<protein>
    <submittedName>
        <fullName evidence="1">Uncharacterized protein</fullName>
    </submittedName>
</protein>
<organism evidence="1 2">
    <name type="scientific">Tetragonisca angustula</name>
    <dbReference type="NCBI Taxonomy" id="166442"/>
    <lineage>
        <taxon>Eukaryota</taxon>
        <taxon>Metazoa</taxon>
        <taxon>Ecdysozoa</taxon>
        <taxon>Arthropoda</taxon>
        <taxon>Hexapoda</taxon>
        <taxon>Insecta</taxon>
        <taxon>Pterygota</taxon>
        <taxon>Neoptera</taxon>
        <taxon>Endopterygota</taxon>
        <taxon>Hymenoptera</taxon>
        <taxon>Apocrita</taxon>
        <taxon>Aculeata</taxon>
        <taxon>Apoidea</taxon>
        <taxon>Anthophila</taxon>
        <taxon>Apidae</taxon>
        <taxon>Tetragonisca</taxon>
    </lineage>
</organism>
<accession>A0AAW0ZNZ7</accession>
<dbReference type="AlphaFoldDB" id="A0AAW0ZNZ7"/>
<gene>
    <name evidence="1" type="ORF">QLX08_007766</name>
</gene>
<dbReference type="EMBL" id="JAWNGG020000155">
    <property type="protein sequence ID" value="KAK9299149.1"/>
    <property type="molecule type" value="Genomic_DNA"/>
</dbReference>
<dbReference type="Proteomes" id="UP001432146">
    <property type="component" value="Unassembled WGS sequence"/>
</dbReference>
<name>A0AAW0ZNZ7_9HYME</name>
<keyword evidence="2" id="KW-1185">Reference proteome</keyword>